<keyword evidence="2" id="KW-1185">Reference proteome</keyword>
<evidence type="ECO:0000313" key="1">
    <source>
        <dbReference type="EMBL" id="MBA8929438.1"/>
    </source>
</evidence>
<proteinExistence type="predicted"/>
<protein>
    <submittedName>
        <fullName evidence="1">Uncharacterized protein</fullName>
    </submittedName>
</protein>
<sequence length="158" mass="16771">MAGFSRVVVHEAALRALVTSPAGPVVRQILDVRRHTANHARTGAPRDTGVLAASIYEELLIHGLVVTGRVAIAAPYGIYVTRGTGIYGPSGQPIRPKNAKVLAFPAGRRMGPVRAGAKTSSSGRPMVFATQVRGQRPNPFLSRALQAASPWPITTHNH</sequence>
<organism evidence="1 2">
    <name type="scientific">Kutzneria viridogrisea</name>
    <dbReference type="NCBI Taxonomy" id="47990"/>
    <lineage>
        <taxon>Bacteria</taxon>
        <taxon>Bacillati</taxon>
        <taxon>Actinomycetota</taxon>
        <taxon>Actinomycetes</taxon>
        <taxon>Pseudonocardiales</taxon>
        <taxon>Pseudonocardiaceae</taxon>
        <taxon>Kutzneria</taxon>
    </lineage>
</organism>
<comment type="caution">
    <text evidence="1">The sequence shown here is derived from an EMBL/GenBank/DDBJ whole genome shotgun (WGS) entry which is preliminary data.</text>
</comment>
<dbReference type="EMBL" id="JACJID010000005">
    <property type="protein sequence ID" value="MBA8929438.1"/>
    <property type="molecule type" value="Genomic_DNA"/>
</dbReference>
<name>A0ABR6BRN0_9PSEU</name>
<dbReference type="Proteomes" id="UP000517916">
    <property type="component" value="Unassembled WGS sequence"/>
</dbReference>
<accession>A0ABR6BRN0</accession>
<gene>
    <name evidence="1" type="ORF">BC739_006656</name>
</gene>
<reference evidence="1 2" key="1">
    <citation type="submission" date="2020-08" db="EMBL/GenBank/DDBJ databases">
        <title>Genomic Encyclopedia of Archaeal and Bacterial Type Strains, Phase II (KMG-II): from individual species to whole genera.</title>
        <authorList>
            <person name="Goeker M."/>
        </authorList>
    </citation>
    <scope>NUCLEOTIDE SEQUENCE [LARGE SCALE GENOMIC DNA]</scope>
    <source>
        <strain evidence="1 2">DSM 43850</strain>
    </source>
</reference>
<dbReference type="RefSeq" id="WP_182839358.1">
    <property type="nucleotide sequence ID" value="NZ_BAAABQ010000004.1"/>
</dbReference>
<evidence type="ECO:0000313" key="2">
    <source>
        <dbReference type="Proteomes" id="UP000517916"/>
    </source>
</evidence>